<sequence length="987" mass="109921">MIVQMDKMSAPSSRERAQRLYDEIIELENRRRRSAQARIPSDPNAWQQIRENYEAIILEDHAFSEKHNIEYALWQLHYKRIEELRAHFSAAIASTGPNASQGVKGPARPDRITKIRVQFKTFLSEATGFYHDLIVKIRAKYGLPLGYFSEDSENRNVMEKDGKKSTEVKKGLVSCHRCLIYLGDLARYKGLYGEGDSKAREHAAASSYYLQAASLWPSSGNPHHQLAILASYSGDELVTVYRYFRSLATESPFSTARDNLIVAFEKNRQSFSQLPVETNASTMKESSARLTGKGRGREVKPATKNIDRSLVKERASSIEETYKVFCVRFVRLNGILFTRTSLETFAEVLSLVSSGMCELLSSGAEEYLNFGADAVENGLTIVRVISILIYTVHNVNRESEGQTYAEILQRTVLLQNASTAAFELMGHIFERCVQLRDPCSSFLLSGILVFVEWLACCPDVVAGSDVDEKQTAVRSKFWNLFVSFLNKLLSTGPTSIDDDEDDTCFNNMSRYEEGETENRSALWEDFELRGFLPLLPAQSILEFSRKHSFGNDNQKERKARVKRILAAGKALASVVRVDKKAIVFDSKAKKFIIGVGPQVLDKFTAAYPGMPSTEDMMHENQAMKITNLVVAKPNHQPYVEGEDEDEVIVFKPIVAEKRPDVVDSNQAAYEGTQAGKNAYSGDMKYNGSSFSASLDTLSHQTPFDGLQGPPVSVGNIFPQHLQPVPSHGSKWLAEEAALANSLKGLRFMGNGHVNSDMHQDNSVALPTPIQQSSNVGTGGTFYSHTKALETSIPSKVDVIASSGAVTKNVTAKPSSAMTQGLRKNPVSRPVRHLGPPPGFSPPPGFGPFPPKQVNEPISGSDFTSENAIMDDYSWLDGYQVPSSMKGSGFNNSVNYPSQSNPPHISNSNGLPETINFPFPGKQVPTMQFQVEKQKGWQEYTMFENLKLNNEQQQQQQQQQQLLNVNQNFTPLPEQYQGQSAWTGRYFV</sequence>
<dbReference type="PANTHER" id="PTHR15696">
    <property type="entry name" value="SMG-7 SUPPRESSOR WITH MORPHOLOGICAL EFFECT ON GENITALIA PROTEIN 7"/>
    <property type="match status" value="1"/>
</dbReference>
<dbReference type="SUPFAM" id="SSF48452">
    <property type="entry name" value="TPR-like"/>
    <property type="match status" value="1"/>
</dbReference>
<organism evidence="5 6">
    <name type="scientific">Rhamnella rubrinervis</name>
    <dbReference type="NCBI Taxonomy" id="2594499"/>
    <lineage>
        <taxon>Eukaryota</taxon>
        <taxon>Viridiplantae</taxon>
        <taxon>Streptophyta</taxon>
        <taxon>Embryophyta</taxon>
        <taxon>Tracheophyta</taxon>
        <taxon>Spermatophyta</taxon>
        <taxon>Magnoliopsida</taxon>
        <taxon>eudicotyledons</taxon>
        <taxon>Gunneridae</taxon>
        <taxon>Pentapetalae</taxon>
        <taxon>rosids</taxon>
        <taxon>fabids</taxon>
        <taxon>Rosales</taxon>
        <taxon>Rhamnaceae</taxon>
        <taxon>rhamnoid group</taxon>
        <taxon>Rhamneae</taxon>
        <taxon>Rhamnella</taxon>
    </lineage>
</organism>
<feature type="domain" description="Telomerase activating protein Est1-like N-terminal" evidence="4">
    <location>
        <begin position="69"/>
        <end position="192"/>
    </location>
</feature>
<evidence type="ECO:0000313" key="6">
    <source>
        <dbReference type="Proteomes" id="UP000796880"/>
    </source>
</evidence>
<dbReference type="PANTHER" id="PTHR15696:SF35">
    <property type="entry name" value="NONSENSE-MEDIATED MRNA DECAY FACTOR SMG7"/>
    <property type="match status" value="1"/>
</dbReference>
<evidence type="ECO:0000256" key="1">
    <source>
        <dbReference type="ARBA" id="ARBA00022737"/>
    </source>
</evidence>
<dbReference type="AlphaFoldDB" id="A0A8K0HHQ7"/>
<keyword evidence="6" id="KW-1185">Reference proteome</keyword>
<feature type="compositionally biased region" description="Pro residues" evidence="2">
    <location>
        <begin position="834"/>
        <end position="850"/>
    </location>
</feature>
<feature type="domain" description="DNA/RNA-binding" evidence="3">
    <location>
        <begin position="205"/>
        <end position="536"/>
    </location>
</feature>
<evidence type="ECO:0008006" key="7">
    <source>
        <dbReference type="Google" id="ProtNLM"/>
    </source>
</evidence>
<dbReference type="InterPro" id="IPR045153">
    <property type="entry name" value="Est1/Ebs1-like"/>
</dbReference>
<name>A0A8K0HHQ7_9ROSA</name>
<protein>
    <recommendedName>
        <fullName evidence="7">Protein SMG7</fullName>
    </recommendedName>
</protein>
<keyword evidence="1" id="KW-0677">Repeat</keyword>
<dbReference type="GO" id="GO:0042162">
    <property type="term" value="F:telomeric DNA binding"/>
    <property type="evidence" value="ECO:0007669"/>
    <property type="project" value="TreeGrafter"/>
</dbReference>
<evidence type="ECO:0000259" key="4">
    <source>
        <dbReference type="Pfam" id="PF10374"/>
    </source>
</evidence>
<feature type="region of interest" description="Disordered" evidence="2">
    <location>
        <begin position="833"/>
        <end position="857"/>
    </location>
</feature>
<dbReference type="OrthoDB" id="69928at2759"/>
<reference evidence="5" key="1">
    <citation type="submission" date="2020-03" db="EMBL/GenBank/DDBJ databases">
        <title>A high-quality chromosome-level genome assembly of a woody plant with both climbing and erect habits, Rhamnella rubrinervis.</title>
        <authorList>
            <person name="Lu Z."/>
            <person name="Yang Y."/>
            <person name="Zhu X."/>
            <person name="Sun Y."/>
        </authorList>
    </citation>
    <scope>NUCLEOTIDE SEQUENCE</scope>
    <source>
        <strain evidence="5">BYM</strain>
        <tissue evidence="5">Leaf</tissue>
    </source>
</reference>
<dbReference type="GO" id="GO:0000184">
    <property type="term" value="P:nuclear-transcribed mRNA catabolic process, nonsense-mediated decay"/>
    <property type="evidence" value="ECO:0007669"/>
    <property type="project" value="TreeGrafter"/>
</dbReference>
<dbReference type="GO" id="GO:0005697">
    <property type="term" value="C:telomerase holoenzyme complex"/>
    <property type="evidence" value="ECO:0007669"/>
    <property type="project" value="TreeGrafter"/>
</dbReference>
<accession>A0A8K0HHQ7</accession>
<dbReference type="InterPro" id="IPR011990">
    <property type="entry name" value="TPR-like_helical_dom_sf"/>
</dbReference>
<dbReference type="Proteomes" id="UP000796880">
    <property type="component" value="Unassembled WGS sequence"/>
</dbReference>
<proteinExistence type="predicted"/>
<evidence type="ECO:0000313" key="5">
    <source>
        <dbReference type="EMBL" id="KAF3452298.1"/>
    </source>
</evidence>
<dbReference type="InterPro" id="IPR019458">
    <property type="entry name" value="Est1-like_N"/>
</dbReference>
<evidence type="ECO:0000256" key="2">
    <source>
        <dbReference type="SAM" id="MobiDB-lite"/>
    </source>
</evidence>
<dbReference type="Pfam" id="PF10373">
    <property type="entry name" value="EST1_DNA_bind"/>
    <property type="match status" value="1"/>
</dbReference>
<dbReference type="GO" id="GO:0070034">
    <property type="term" value="F:telomerase RNA binding"/>
    <property type="evidence" value="ECO:0007669"/>
    <property type="project" value="TreeGrafter"/>
</dbReference>
<dbReference type="EMBL" id="VOIH02000002">
    <property type="protein sequence ID" value="KAF3452298.1"/>
    <property type="molecule type" value="Genomic_DNA"/>
</dbReference>
<evidence type="ECO:0000259" key="3">
    <source>
        <dbReference type="Pfam" id="PF10373"/>
    </source>
</evidence>
<comment type="caution">
    <text evidence="5">The sequence shown here is derived from an EMBL/GenBank/DDBJ whole genome shotgun (WGS) entry which is preliminary data.</text>
</comment>
<dbReference type="Gene3D" id="1.25.40.10">
    <property type="entry name" value="Tetratricopeptide repeat domain"/>
    <property type="match status" value="1"/>
</dbReference>
<dbReference type="FunFam" id="1.25.40.10:FF:000225">
    <property type="entry name" value="Protein SMG7"/>
    <property type="match status" value="1"/>
</dbReference>
<gene>
    <name evidence="5" type="ORF">FNV43_RR02731</name>
</gene>
<dbReference type="Pfam" id="PF10374">
    <property type="entry name" value="EST1"/>
    <property type="match status" value="1"/>
</dbReference>
<dbReference type="InterPro" id="IPR018834">
    <property type="entry name" value="DNA/RNA-bd_Est1-type"/>
</dbReference>